<accession>A0A2P6NUH9</accession>
<dbReference type="Proteomes" id="UP000241769">
    <property type="component" value="Unassembled WGS sequence"/>
</dbReference>
<evidence type="ECO:0000313" key="2">
    <source>
        <dbReference type="Proteomes" id="UP000241769"/>
    </source>
</evidence>
<reference evidence="1 2" key="1">
    <citation type="journal article" date="2018" name="Genome Biol. Evol.">
        <title>Multiple Roots of Fruiting Body Formation in Amoebozoa.</title>
        <authorList>
            <person name="Hillmann F."/>
            <person name="Forbes G."/>
            <person name="Novohradska S."/>
            <person name="Ferling I."/>
            <person name="Riege K."/>
            <person name="Groth M."/>
            <person name="Westermann M."/>
            <person name="Marz M."/>
            <person name="Spaller T."/>
            <person name="Winckler T."/>
            <person name="Schaap P."/>
            <person name="Glockner G."/>
        </authorList>
    </citation>
    <scope>NUCLEOTIDE SEQUENCE [LARGE SCALE GENOMIC DNA]</scope>
    <source>
        <strain evidence="1 2">Jena</strain>
    </source>
</reference>
<comment type="caution">
    <text evidence="1">The sequence shown here is derived from an EMBL/GenBank/DDBJ whole genome shotgun (WGS) entry which is preliminary data.</text>
</comment>
<protein>
    <submittedName>
        <fullName evidence="1">Uncharacterized protein</fullName>
    </submittedName>
</protein>
<dbReference type="InParanoid" id="A0A2P6NUH9"/>
<keyword evidence="2" id="KW-1185">Reference proteome</keyword>
<evidence type="ECO:0000313" key="1">
    <source>
        <dbReference type="EMBL" id="PRP87518.1"/>
    </source>
</evidence>
<dbReference type="AlphaFoldDB" id="A0A2P6NUH9"/>
<dbReference type="OrthoDB" id="1043025at2759"/>
<organism evidence="1 2">
    <name type="scientific">Planoprotostelium fungivorum</name>
    <dbReference type="NCBI Taxonomy" id="1890364"/>
    <lineage>
        <taxon>Eukaryota</taxon>
        <taxon>Amoebozoa</taxon>
        <taxon>Evosea</taxon>
        <taxon>Variosea</taxon>
        <taxon>Cavosteliida</taxon>
        <taxon>Cavosteliaceae</taxon>
        <taxon>Planoprotostelium</taxon>
    </lineage>
</organism>
<sequence>MALGPNYVIPSGSSDIMIPTEQLRMCRLISSFESIEPCFCRSDYVIAPPFQFFIRSFGYVDLVRSVGTFYALKYQKARCRAIARLHLASGDDAKTGLIAMEYIDGISLNRLTTPMDESQQSLSYRPTIFLQPHQTPPLALSSRYPPSNLIRASCGLLRFRHLTHPTCEVVITIKKGDSPTQARMKRQFRVDTDFSADFHNFVSACEKKPSECASERKDTYIVEGKALVKFKRKEHAPPMERGRPLPKEQFLSDVRAKKEVADTNLYAFDPASVRARHRSSR</sequence>
<dbReference type="EMBL" id="MDYQ01000020">
    <property type="protein sequence ID" value="PRP87518.1"/>
    <property type="molecule type" value="Genomic_DNA"/>
</dbReference>
<gene>
    <name evidence="1" type="ORF">PROFUN_00729</name>
</gene>
<name>A0A2P6NUH9_9EUKA</name>
<proteinExistence type="predicted"/>